<dbReference type="AlphaFoldDB" id="A0A9P4N7J7"/>
<name>A0A9P4N7J7_9PLEO</name>
<feature type="compositionally biased region" description="Polar residues" evidence="1">
    <location>
        <begin position="123"/>
        <end position="132"/>
    </location>
</feature>
<comment type="caution">
    <text evidence="2">The sequence shown here is derived from an EMBL/GenBank/DDBJ whole genome shotgun (WGS) entry which is preliminary data.</text>
</comment>
<gene>
    <name evidence="2" type="ORF">CC78DRAFT_582844</name>
</gene>
<organism evidence="2 3">
    <name type="scientific">Lojkania enalia</name>
    <dbReference type="NCBI Taxonomy" id="147567"/>
    <lineage>
        <taxon>Eukaryota</taxon>
        <taxon>Fungi</taxon>
        <taxon>Dikarya</taxon>
        <taxon>Ascomycota</taxon>
        <taxon>Pezizomycotina</taxon>
        <taxon>Dothideomycetes</taxon>
        <taxon>Pleosporomycetidae</taxon>
        <taxon>Pleosporales</taxon>
        <taxon>Pleosporales incertae sedis</taxon>
        <taxon>Lojkania</taxon>
    </lineage>
</organism>
<evidence type="ECO:0000313" key="3">
    <source>
        <dbReference type="Proteomes" id="UP000800093"/>
    </source>
</evidence>
<sequence>MTKPAARRSAPVTSAELAVRYPNTILMLNWKGRLQLPVLHSLEFHPFVGQHAGDHENPVVPASWTRFHKTRVLSTSHPRIICSQGRSYFPLRPFLARHRPQIQLSSFLIDKPPLALQTNITRTTRSSPNLQHPSHHPLAYPRQPTPQPKQASHSRHISRNTYYGRLPPLASPVADAAAVIADEH</sequence>
<reference evidence="3" key="1">
    <citation type="journal article" date="2020" name="Stud. Mycol.">
        <title>101 Dothideomycetes genomes: A test case for predicting lifestyles and emergence of pathogens.</title>
        <authorList>
            <person name="Haridas S."/>
            <person name="Albert R."/>
            <person name="Binder M."/>
            <person name="Bloem J."/>
            <person name="LaButti K."/>
            <person name="Salamov A."/>
            <person name="Andreopoulos B."/>
            <person name="Baker S."/>
            <person name="Barry K."/>
            <person name="Bills G."/>
            <person name="Bluhm B."/>
            <person name="Cannon C."/>
            <person name="Castanera R."/>
            <person name="Culley D."/>
            <person name="Daum C."/>
            <person name="Ezra D."/>
            <person name="Gonzalez J."/>
            <person name="Henrissat B."/>
            <person name="Kuo A."/>
            <person name="Liang C."/>
            <person name="Lipzen A."/>
            <person name="Lutzoni F."/>
            <person name="Magnuson J."/>
            <person name="Mondo S."/>
            <person name="Nolan M."/>
            <person name="Ohm R."/>
            <person name="Pangilinan J."/>
            <person name="Park H.-J."/>
            <person name="Ramirez L."/>
            <person name="Alfaro M."/>
            <person name="Sun H."/>
            <person name="Tritt A."/>
            <person name="Yoshinaga Y."/>
            <person name="Zwiers L.-H."/>
            <person name="Turgeon B."/>
            <person name="Goodwin S."/>
            <person name="Spatafora J."/>
            <person name="Crous P."/>
            <person name="Grigoriev I."/>
        </authorList>
    </citation>
    <scope>NUCLEOTIDE SEQUENCE [LARGE SCALE GENOMIC DNA]</scope>
    <source>
        <strain evidence="3">CBS 304.66</strain>
    </source>
</reference>
<evidence type="ECO:0000313" key="2">
    <source>
        <dbReference type="EMBL" id="KAF2262241.1"/>
    </source>
</evidence>
<accession>A0A9P4N7J7</accession>
<dbReference type="EMBL" id="ML986643">
    <property type="protein sequence ID" value="KAF2262241.1"/>
    <property type="molecule type" value="Genomic_DNA"/>
</dbReference>
<dbReference type="Proteomes" id="UP000800093">
    <property type="component" value="Unassembled WGS sequence"/>
</dbReference>
<protein>
    <submittedName>
        <fullName evidence="2">Uncharacterized protein</fullName>
    </submittedName>
</protein>
<keyword evidence="3" id="KW-1185">Reference proteome</keyword>
<feature type="region of interest" description="Disordered" evidence="1">
    <location>
        <begin position="123"/>
        <end position="156"/>
    </location>
</feature>
<proteinExistence type="predicted"/>
<evidence type="ECO:0000256" key="1">
    <source>
        <dbReference type="SAM" id="MobiDB-lite"/>
    </source>
</evidence>